<organism evidence="1 2">
    <name type="scientific">Candidatus Komeilibacteria bacterium CG11_big_fil_rev_8_21_14_0_20_36_20</name>
    <dbReference type="NCBI Taxonomy" id="1974477"/>
    <lineage>
        <taxon>Bacteria</taxon>
        <taxon>Candidatus Komeiliibacteriota</taxon>
    </lineage>
</organism>
<gene>
    <name evidence="1" type="ORF">COV55_02230</name>
</gene>
<proteinExistence type="predicted"/>
<dbReference type="Proteomes" id="UP000230564">
    <property type="component" value="Unassembled WGS sequence"/>
</dbReference>
<name>A0A2H0NCZ8_9BACT</name>
<sequence length="71" mass="8188">MIKFFEKSLISDPNQEIESGQERPAQTFFDKIKSRIIDYISDVFKDDQDEKEIRGFQEQLKEGISSSKAAG</sequence>
<accession>A0A2H0NCZ8</accession>
<evidence type="ECO:0000313" key="1">
    <source>
        <dbReference type="EMBL" id="PIR06768.1"/>
    </source>
</evidence>
<dbReference type="EMBL" id="PCWQ01000009">
    <property type="protein sequence ID" value="PIR06768.1"/>
    <property type="molecule type" value="Genomic_DNA"/>
</dbReference>
<protein>
    <submittedName>
        <fullName evidence="1">Uncharacterized protein</fullName>
    </submittedName>
</protein>
<reference evidence="1 2" key="1">
    <citation type="submission" date="2017-09" db="EMBL/GenBank/DDBJ databases">
        <title>Depth-based differentiation of microbial function through sediment-hosted aquifers and enrichment of novel symbionts in the deep terrestrial subsurface.</title>
        <authorList>
            <person name="Probst A.J."/>
            <person name="Ladd B."/>
            <person name="Jarett J.K."/>
            <person name="Geller-Mcgrath D.E."/>
            <person name="Sieber C.M."/>
            <person name="Emerson J.B."/>
            <person name="Anantharaman K."/>
            <person name="Thomas B.C."/>
            <person name="Malmstrom R."/>
            <person name="Stieglmeier M."/>
            <person name="Klingl A."/>
            <person name="Woyke T."/>
            <person name="Ryan C.M."/>
            <person name="Banfield J.F."/>
        </authorList>
    </citation>
    <scope>NUCLEOTIDE SEQUENCE [LARGE SCALE GENOMIC DNA]</scope>
    <source>
        <strain evidence="1">CG11_big_fil_rev_8_21_14_0_20_36_20</strain>
    </source>
</reference>
<evidence type="ECO:0000313" key="2">
    <source>
        <dbReference type="Proteomes" id="UP000230564"/>
    </source>
</evidence>
<comment type="caution">
    <text evidence="1">The sequence shown here is derived from an EMBL/GenBank/DDBJ whole genome shotgun (WGS) entry which is preliminary data.</text>
</comment>
<dbReference type="AlphaFoldDB" id="A0A2H0NCZ8"/>